<dbReference type="EnsemblPlants" id="OB07G21930.1">
    <property type="protein sequence ID" value="OB07G21930.1"/>
    <property type="gene ID" value="OB07G21930"/>
</dbReference>
<evidence type="ECO:0000313" key="2">
    <source>
        <dbReference type="EnsemblPlants" id="OB07G21930.1"/>
    </source>
</evidence>
<reference evidence="2" key="2">
    <citation type="submission" date="2013-04" db="UniProtKB">
        <authorList>
            <consortium name="EnsemblPlants"/>
        </authorList>
    </citation>
    <scope>IDENTIFICATION</scope>
</reference>
<feature type="region of interest" description="Disordered" evidence="1">
    <location>
        <begin position="127"/>
        <end position="150"/>
    </location>
</feature>
<name>J3MLB1_ORYBR</name>
<dbReference type="Pfam" id="PF11321">
    <property type="entry name" value="DUF3123"/>
    <property type="match status" value="1"/>
</dbReference>
<dbReference type="AlphaFoldDB" id="J3MLB1"/>
<feature type="region of interest" description="Disordered" evidence="1">
    <location>
        <begin position="1"/>
        <end position="52"/>
    </location>
</feature>
<dbReference type="OMA" id="NPFRTVR"/>
<reference evidence="2" key="1">
    <citation type="journal article" date="2013" name="Nat. Commun.">
        <title>Whole-genome sequencing of Oryza brachyantha reveals mechanisms underlying Oryza genome evolution.</title>
        <authorList>
            <person name="Chen J."/>
            <person name="Huang Q."/>
            <person name="Gao D."/>
            <person name="Wang J."/>
            <person name="Lang Y."/>
            <person name="Liu T."/>
            <person name="Li B."/>
            <person name="Bai Z."/>
            <person name="Luis Goicoechea J."/>
            <person name="Liang C."/>
            <person name="Chen C."/>
            <person name="Zhang W."/>
            <person name="Sun S."/>
            <person name="Liao Y."/>
            <person name="Zhang X."/>
            <person name="Yang L."/>
            <person name="Song C."/>
            <person name="Wang M."/>
            <person name="Shi J."/>
            <person name="Liu G."/>
            <person name="Liu J."/>
            <person name="Zhou H."/>
            <person name="Zhou W."/>
            <person name="Yu Q."/>
            <person name="An N."/>
            <person name="Chen Y."/>
            <person name="Cai Q."/>
            <person name="Wang B."/>
            <person name="Liu B."/>
            <person name="Min J."/>
            <person name="Huang Y."/>
            <person name="Wu H."/>
            <person name="Li Z."/>
            <person name="Zhang Y."/>
            <person name="Yin Y."/>
            <person name="Song W."/>
            <person name="Jiang J."/>
            <person name="Jackson S.A."/>
            <person name="Wing R.A."/>
            <person name="Wang J."/>
            <person name="Chen M."/>
        </authorList>
    </citation>
    <scope>NUCLEOTIDE SEQUENCE [LARGE SCALE GENOMIC DNA]</scope>
    <source>
        <strain evidence="2">cv. IRGC 101232</strain>
    </source>
</reference>
<keyword evidence="3" id="KW-1185">Reference proteome</keyword>
<dbReference type="Proteomes" id="UP000006038">
    <property type="component" value="Chromosome 7"/>
</dbReference>
<organism evidence="2">
    <name type="scientific">Oryza brachyantha</name>
    <name type="common">malo sina</name>
    <dbReference type="NCBI Taxonomy" id="4533"/>
    <lineage>
        <taxon>Eukaryota</taxon>
        <taxon>Viridiplantae</taxon>
        <taxon>Streptophyta</taxon>
        <taxon>Embryophyta</taxon>
        <taxon>Tracheophyta</taxon>
        <taxon>Spermatophyta</taxon>
        <taxon>Magnoliopsida</taxon>
        <taxon>Liliopsida</taxon>
        <taxon>Poales</taxon>
        <taxon>Poaceae</taxon>
        <taxon>BOP clade</taxon>
        <taxon>Oryzoideae</taxon>
        <taxon>Oryzeae</taxon>
        <taxon>Oryzinae</taxon>
        <taxon>Oryza</taxon>
    </lineage>
</organism>
<dbReference type="HOGENOM" id="CLU_107437_0_0_1"/>
<proteinExistence type="predicted"/>
<dbReference type="Gramene" id="OB07G21930.1">
    <property type="protein sequence ID" value="OB07G21930.1"/>
    <property type="gene ID" value="OB07G21930"/>
</dbReference>
<evidence type="ECO:0000256" key="1">
    <source>
        <dbReference type="SAM" id="MobiDB-lite"/>
    </source>
</evidence>
<evidence type="ECO:0000313" key="3">
    <source>
        <dbReference type="Proteomes" id="UP000006038"/>
    </source>
</evidence>
<sequence>MVLPSSSSKGRVSKKLAVEAKGRAVSKKPSRSPAVNMAPSPAPALPRNSPDASVPFKIGDQVRVRTPVGRLLPSTLRLVLWPGAVVVPDGSGGDDDGHLEGLYNGNFPRDNPFRTVRVAIKGVKLPAVDHTAPRPPSGSTATAAPRRSYGGGKCKLLLLKEMQANSDAASTR</sequence>
<feature type="compositionally biased region" description="Polar residues" evidence="1">
    <location>
        <begin position="1"/>
        <end position="10"/>
    </location>
</feature>
<accession>J3MLB1</accession>
<protein>
    <submittedName>
        <fullName evidence="2">Uncharacterized protein</fullName>
    </submittedName>
</protein>
<dbReference type="STRING" id="4533.J3MLB1"/>
<dbReference type="InterPro" id="IPR021470">
    <property type="entry name" value="DUF3123"/>
</dbReference>